<dbReference type="GO" id="GO:0046486">
    <property type="term" value="P:glycerolipid metabolic process"/>
    <property type="evidence" value="ECO:0007669"/>
    <property type="project" value="UniProtKB-ARBA"/>
</dbReference>
<dbReference type="Pfam" id="PF01734">
    <property type="entry name" value="Patatin"/>
    <property type="match status" value="1"/>
</dbReference>
<feature type="short sequence motif" description="GXGXXG" evidence="4">
    <location>
        <begin position="39"/>
        <end position="44"/>
    </location>
</feature>
<feature type="region of interest" description="Disordered" evidence="5">
    <location>
        <begin position="387"/>
        <end position="410"/>
    </location>
</feature>
<reference evidence="7" key="1">
    <citation type="journal article" date="2020" name="Stud. Mycol.">
        <title>101 Dothideomycetes genomes: a test case for predicting lifestyles and emergence of pathogens.</title>
        <authorList>
            <person name="Haridas S."/>
            <person name="Albert R."/>
            <person name="Binder M."/>
            <person name="Bloem J."/>
            <person name="Labutti K."/>
            <person name="Salamov A."/>
            <person name="Andreopoulos B."/>
            <person name="Baker S."/>
            <person name="Barry K."/>
            <person name="Bills G."/>
            <person name="Bluhm B."/>
            <person name="Cannon C."/>
            <person name="Castanera R."/>
            <person name="Culley D."/>
            <person name="Daum C."/>
            <person name="Ezra D."/>
            <person name="Gonzalez J."/>
            <person name="Henrissat B."/>
            <person name="Kuo A."/>
            <person name="Liang C."/>
            <person name="Lipzen A."/>
            <person name="Lutzoni F."/>
            <person name="Magnuson J."/>
            <person name="Mondo S."/>
            <person name="Nolan M."/>
            <person name="Ohm R."/>
            <person name="Pangilinan J."/>
            <person name="Park H.-J."/>
            <person name="Ramirez L."/>
            <person name="Alfaro M."/>
            <person name="Sun H."/>
            <person name="Tritt A."/>
            <person name="Yoshinaga Y."/>
            <person name="Zwiers L.-H."/>
            <person name="Turgeon B."/>
            <person name="Goodwin S."/>
            <person name="Spatafora J."/>
            <person name="Crous P."/>
            <person name="Grigoriev I."/>
        </authorList>
    </citation>
    <scope>NUCLEOTIDE SEQUENCE</scope>
    <source>
        <strain evidence="7">CBS 175.79</strain>
    </source>
</reference>
<evidence type="ECO:0000256" key="1">
    <source>
        <dbReference type="ARBA" id="ARBA00022801"/>
    </source>
</evidence>
<name>A0A6A5Y9P7_9PLEO</name>
<keyword evidence="8" id="KW-1185">Reference proteome</keyword>
<feature type="active site" description="Nucleophile" evidence="4">
    <location>
        <position position="83"/>
    </location>
</feature>
<dbReference type="GO" id="GO:0047499">
    <property type="term" value="F:calcium-independent phospholipase A2 activity"/>
    <property type="evidence" value="ECO:0007669"/>
    <property type="project" value="TreeGrafter"/>
</dbReference>
<dbReference type="OrthoDB" id="1658288at2759"/>
<keyword evidence="3 4" id="KW-0443">Lipid metabolism</keyword>
<feature type="short sequence motif" description="GXSXG" evidence="4">
    <location>
        <begin position="81"/>
        <end position="85"/>
    </location>
</feature>
<dbReference type="GeneID" id="54284029"/>
<dbReference type="PANTHER" id="PTHR24185">
    <property type="entry name" value="CALCIUM-INDEPENDENT PHOSPHOLIPASE A2-GAMMA"/>
    <property type="match status" value="1"/>
</dbReference>
<dbReference type="PANTHER" id="PTHR24185:SF1">
    <property type="entry name" value="CALCIUM-INDEPENDENT PHOSPHOLIPASE A2-GAMMA"/>
    <property type="match status" value="1"/>
</dbReference>
<dbReference type="PROSITE" id="PS51635">
    <property type="entry name" value="PNPLA"/>
    <property type="match status" value="1"/>
</dbReference>
<dbReference type="Gene3D" id="3.40.1090.10">
    <property type="entry name" value="Cytosolic phospholipase A2 catalytic domain"/>
    <property type="match status" value="1"/>
</dbReference>
<evidence type="ECO:0000256" key="5">
    <source>
        <dbReference type="SAM" id="MobiDB-lite"/>
    </source>
</evidence>
<evidence type="ECO:0000256" key="2">
    <source>
        <dbReference type="ARBA" id="ARBA00022963"/>
    </source>
</evidence>
<dbReference type="InterPro" id="IPR002641">
    <property type="entry name" value="PNPLA_dom"/>
</dbReference>
<feature type="region of interest" description="Disordered" evidence="5">
    <location>
        <begin position="1"/>
        <end position="25"/>
    </location>
</feature>
<feature type="domain" description="PNPLA" evidence="6">
    <location>
        <begin position="35"/>
        <end position="238"/>
    </location>
</feature>
<feature type="compositionally biased region" description="Polar residues" evidence="5">
    <location>
        <begin position="388"/>
        <end position="398"/>
    </location>
</feature>
<dbReference type="GO" id="GO:0016020">
    <property type="term" value="C:membrane"/>
    <property type="evidence" value="ECO:0007669"/>
    <property type="project" value="TreeGrafter"/>
</dbReference>
<feature type="short sequence motif" description="DGA/G" evidence="4">
    <location>
        <begin position="225"/>
        <end position="227"/>
    </location>
</feature>
<evidence type="ECO:0000256" key="4">
    <source>
        <dbReference type="PROSITE-ProRule" id="PRU01161"/>
    </source>
</evidence>
<accession>A0A6A5Y9P7</accession>
<dbReference type="InterPro" id="IPR016035">
    <property type="entry name" value="Acyl_Trfase/lysoPLipase"/>
</dbReference>
<dbReference type="RefSeq" id="XP_033389820.1">
    <property type="nucleotide sequence ID" value="XM_033526632.1"/>
</dbReference>
<dbReference type="AlphaFoldDB" id="A0A6A5Y9P7"/>
<organism evidence="7 8">
    <name type="scientific">Aaosphaeria arxii CBS 175.79</name>
    <dbReference type="NCBI Taxonomy" id="1450172"/>
    <lineage>
        <taxon>Eukaryota</taxon>
        <taxon>Fungi</taxon>
        <taxon>Dikarya</taxon>
        <taxon>Ascomycota</taxon>
        <taxon>Pezizomycotina</taxon>
        <taxon>Dothideomycetes</taxon>
        <taxon>Pleosporomycetidae</taxon>
        <taxon>Pleosporales</taxon>
        <taxon>Pleosporales incertae sedis</taxon>
        <taxon>Aaosphaeria</taxon>
    </lineage>
</organism>
<dbReference type="SUPFAM" id="SSF52151">
    <property type="entry name" value="FabD/lysophospholipase-like"/>
    <property type="match status" value="1"/>
</dbReference>
<proteinExistence type="predicted"/>
<keyword evidence="2 4" id="KW-0442">Lipid degradation</keyword>
<feature type="active site" description="Proton acceptor" evidence="4">
    <location>
        <position position="225"/>
    </location>
</feature>
<protein>
    <submittedName>
        <fullName evidence="7">Phospholipase, patatin family protein</fullName>
    </submittedName>
</protein>
<dbReference type="Proteomes" id="UP000799778">
    <property type="component" value="Unassembled WGS sequence"/>
</dbReference>
<evidence type="ECO:0000259" key="6">
    <source>
        <dbReference type="PROSITE" id="PS51635"/>
    </source>
</evidence>
<dbReference type="GO" id="GO:0019369">
    <property type="term" value="P:arachidonate metabolic process"/>
    <property type="evidence" value="ECO:0007669"/>
    <property type="project" value="TreeGrafter"/>
</dbReference>
<dbReference type="GO" id="GO:0016042">
    <property type="term" value="P:lipid catabolic process"/>
    <property type="evidence" value="ECO:0007669"/>
    <property type="project" value="UniProtKB-UniRule"/>
</dbReference>
<gene>
    <name evidence="7" type="ORF">BU24DRAFT_417119</name>
</gene>
<evidence type="ECO:0000313" key="7">
    <source>
        <dbReference type="EMBL" id="KAF2021481.1"/>
    </source>
</evidence>
<feature type="compositionally biased region" description="Low complexity" evidence="5">
    <location>
        <begin position="1"/>
        <end position="17"/>
    </location>
</feature>
<dbReference type="EMBL" id="ML978066">
    <property type="protein sequence ID" value="KAF2021481.1"/>
    <property type="molecule type" value="Genomic_DNA"/>
</dbReference>
<keyword evidence="1 4" id="KW-0378">Hydrolase</keyword>
<evidence type="ECO:0000256" key="3">
    <source>
        <dbReference type="ARBA" id="ARBA00023098"/>
    </source>
</evidence>
<sequence>MATDDLLAPSSALSTPSTPQPRDGQTFDNTGYCVLSLDGGGVRGLSTLYILDSIINGINNERREAGLRPRKPCEIFDLIGGTSTGGLIAIMLGHLEMTVGECIEAYIKLMQQVFEKKVNRSFKGVGLFGTVQARFSSKALADAISQVIKSRGISLDEKFENGNKPRCRVFVCTKYQKTNVVTRLRNYRVRTSSDRGPTILEAALATTAAPTYFEGVAIEGSTYVDGALGANNPTIQVEEEATDLWSESDGQIQPLIKCFISIGTGEPGLGSVSDKGFRKLIETLKKEATETEKTTEQWLGRWRQHVERNRCFRFNVIHGLENVRLEEYKERDVIQSTTDTYLQSRGTQTNVRKCVENLRMKECTYRANCRLHAAIVGRSNGECKPTPFTVSGKSNPTRNFGAYPKRKRAT</sequence>
<evidence type="ECO:0000313" key="8">
    <source>
        <dbReference type="Proteomes" id="UP000799778"/>
    </source>
</evidence>
<dbReference type="CDD" id="cd07216">
    <property type="entry name" value="Pat17_PNPLA8_PNPLA9_like3"/>
    <property type="match status" value="1"/>
</dbReference>